<dbReference type="AlphaFoldDB" id="I7MMX9"/>
<dbReference type="GeneID" id="7833627"/>
<reference evidence="2" key="1">
    <citation type="journal article" date="2006" name="PLoS Biol.">
        <title>Macronuclear genome sequence of the ciliate Tetrahymena thermophila, a model eukaryote.</title>
        <authorList>
            <person name="Eisen J.A."/>
            <person name="Coyne R.S."/>
            <person name="Wu M."/>
            <person name="Wu D."/>
            <person name="Thiagarajan M."/>
            <person name="Wortman J.R."/>
            <person name="Badger J.H."/>
            <person name="Ren Q."/>
            <person name="Amedeo P."/>
            <person name="Jones K.M."/>
            <person name="Tallon L.J."/>
            <person name="Delcher A.L."/>
            <person name="Salzberg S.L."/>
            <person name="Silva J.C."/>
            <person name="Haas B.J."/>
            <person name="Majoros W.H."/>
            <person name="Farzad M."/>
            <person name="Carlton J.M."/>
            <person name="Smith R.K. Jr."/>
            <person name="Garg J."/>
            <person name="Pearlman R.E."/>
            <person name="Karrer K.M."/>
            <person name="Sun L."/>
            <person name="Manning G."/>
            <person name="Elde N.C."/>
            <person name="Turkewitz A.P."/>
            <person name="Asai D.J."/>
            <person name="Wilkes D.E."/>
            <person name="Wang Y."/>
            <person name="Cai H."/>
            <person name="Collins K."/>
            <person name="Stewart B.A."/>
            <person name="Lee S.R."/>
            <person name="Wilamowska K."/>
            <person name="Weinberg Z."/>
            <person name="Ruzzo W.L."/>
            <person name="Wloga D."/>
            <person name="Gaertig J."/>
            <person name="Frankel J."/>
            <person name="Tsao C.-C."/>
            <person name="Gorovsky M.A."/>
            <person name="Keeling P.J."/>
            <person name="Waller R.F."/>
            <person name="Patron N.J."/>
            <person name="Cherry J.M."/>
            <person name="Stover N.A."/>
            <person name="Krieger C.J."/>
            <person name="del Toro C."/>
            <person name="Ryder H.F."/>
            <person name="Williamson S.C."/>
            <person name="Barbeau R.A."/>
            <person name="Hamilton E.P."/>
            <person name="Orias E."/>
        </authorList>
    </citation>
    <scope>NUCLEOTIDE SEQUENCE [LARGE SCALE GENOMIC DNA]</scope>
    <source>
        <strain evidence="2">SB210</strain>
    </source>
</reference>
<sequence>MNVQSFNFGSSSTQQYQLNLKAISQNSVTIEVQSVDNSSILDLMIGILAVDYPCVKTIKNTITKSNPTFLHTFEQNIYQYAAFFTSFQSEQYAQLQFDFNSKKVDNHNIQIQAANFQGVNSIDYNLIVFYCDINNFKDSPLYDYQITNFDNIMSGTTLVSTKLQKPSTGFYGINSMNLKNSFKTYSIFFKLKDPQNPILTGQYQFSSEIVKANNITFQTVSYLNSQVFDLVKLICPEGQYLYNKSCILPSTEGVYCQNNPNICYDCQTNCKTCDTSANNCLSCKQNKYFFENQCYDNQQDGTYCINYMCYRCSKQCKQCQNNQDFCTQCYDFQFLFNNSCYIQKPSQAYCKQRKNKII</sequence>
<name>I7MMX9_TETTS</name>
<dbReference type="RefSeq" id="XP_001027430.2">
    <property type="nucleotide sequence ID" value="XM_001027430.2"/>
</dbReference>
<dbReference type="Gene3D" id="2.10.220.10">
    <property type="entry name" value="Hormone Receptor, Insulin-like Growth Factor Receptor 1, Chain A, domain 2"/>
    <property type="match status" value="1"/>
</dbReference>
<gene>
    <name evidence="1" type="ORF">TTHERM_00647210</name>
</gene>
<keyword evidence="2" id="KW-1185">Reference proteome</keyword>
<dbReference type="InParanoid" id="I7MMX9"/>
<dbReference type="OrthoDB" id="300641at2759"/>
<dbReference type="KEGG" id="tet:TTHERM_00647210"/>
<evidence type="ECO:0000313" key="1">
    <source>
        <dbReference type="EMBL" id="EAS07188.2"/>
    </source>
</evidence>
<protein>
    <submittedName>
        <fullName evidence="1">H-type lectin domain protein</fullName>
    </submittedName>
</protein>
<accession>I7MMX9</accession>
<dbReference type="EMBL" id="GG662245">
    <property type="protein sequence ID" value="EAS07188.2"/>
    <property type="molecule type" value="Genomic_DNA"/>
</dbReference>
<proteinExistence type="predicted"/>
<dbReference type="InterPro" id="IPR009030">
    <property type="entry name" value="Growth_fac_rcpt_cys_sf"/>
</dbReference>
<evidence type="ECO:0000313" key="2">
    <source>
        <dbReference type="Proteomes" id="UP000009168"/>
    </source>
</evidence>
<organism evidence="1 2">
    <name type="scientific">Tetrahymena thermophila (strain SB210)</name>
    <dbReference type="NCBI Taxonomy" id="312017"/>
    <lineage>
        <taxon>Eukaryota</taxon>
        <taxon>Sar</taxon>
        <taxon>Alveolata</taxon>
        <taxon>Ciliophora</taxon>
        <taxon>Intramacronucleata</taxon>
        <taxon>Oligohymenophorea</taxon>
        <taxon>Hymenostomatida</taxon>
        <taxon>Tetrahymenina</taxon>
        <taxon>Tetrahymenidae</taxon>
        <taxon>Tetrahymena</taxon>
    </lineage>
</organism>
<dbReference type="InterPro" id="IPR006212">
    <property type="entry name" value="Furin_repeat"/>
</dbReference>
<dbReference type="CDD" id="cd00064">
    <property type="entry name" value="FU"/>
    <property type="match status" value="1"/>
</dbReference>
<dbReference type="Proteomes" id="UP000009168">
    <property type="component" value="Unassembled WGS sequence"/>
</dbReference>
<dbReference type="SMART" id="SM00261">
    <property type="entry name" value="FU"/>
    <property type="match status" value="2"/>
</dbReference>
<dbReference type="SUPFAM" id="SSF57184">
    <property type="entry name" value="Growth factor receptor domain"/>
    <property type="match status" value="1"/>
</dbReference>